<proteinExistence type="predicted"/>
<keyword evidence="2" id="KW-1185">Reference proteome</keyword>
<gene>
    <name evidence="1" type="ORF">RRF57_011490</name>
</gene>
<sequence length="115" mass="12667">MLLRDIHSININPIHKPPLTTIKAYVVSAHHPLTHEPVISKRPVLKSVSPPPLAIGVMPLVPELHGDAVVREREQLLAQTVPLLALPFLGQEDLDLVAARQERVSVAPDRVRRVG</sequence>
<dbReference type="AlphaFoldDB" id="A0AAN7UY82"/>
<dbReference type="Proteomes" id="UP001305414">
    <property type="component" value="Unassembled WGS sequence"/>
</dbReference>
<name>A0AAN7UY82_9PEZI</name>
<evidence type="ECO:0000313" key="2">
    <source>
        <dbReference type="Proteomes" id="UP001305414"/>
    </source>
</evidence>
<comment type="caution">
    <text evidence="1">The sequence shown here is derived from an EMBL/GenBank/DDBJ whole genome shotgun (WGS) entry which is preliminary data.</text>
</comment>
<organism evidence="1 2">
    <name type="scientific">Xylaria bambusicola</name>
    <dbReference type="NCBI Taxonomy" id="326684"/>
    <lineage>
        <taxon>Eukaryota</taxon>
        <taxon>Fungi</taxon>
        <taxon>Dikarya</taxon>
        <taxon>Ascomycota</taxon>
        <taxon>Pezizomycotina</taxon>
        <taxon>Sordariomycetes</taxon>
        <taxon>Xylariomycetidae</taxon>
        <taxon>Xylariales</taxon>
        <taxon>Xylariaceae</taxon>
        <taxon>Xylaria</taxon>
    </lineage>
</organism>
<dbReference type="EMBL" id="JAWHQM010000057">
    <property type="protein sequence ID" value="KAK5635778.1"/>
    <property type="molecule type" value="Genomic_DNA"/>
</dbReference>
<protein>
    <submittedName>
        <fullName evidence="1">Uncharacterized protein</fullName>
    </submittedName>
</protein>
<accession>A0AAN7UY82</accession>
<evidence type="ECO:0000313" key="1">
    <source>
        <dbReference type="EMBL" id="KAK5635778.1"/>
    </source>
</evidence>
<reference evidence="1 2" key="1">
    <citation type="submission" date="2023-10" db="EMBL/GenBank/DDBJ databases">
        <title>Draft genome sequence of Xylaria bambusicola isolate GMP-LS, the root and basal stem rot pathogen of sugarcane in Indonesia.</title>
        <authorList>
            <person name="Selvaraj P."/>
            <person name="Muralishankar V."/>
            <person name="Muruganantham S."/>
            <person name="Sp S."/>
            <person name="Haryani S."/>
            <person name="Lau K.J.X."/>
            <person name="Naqvi N.I."/>
        </authorList>
    </citation>
    <scope>NUCLEOTIDE SEQUENCE [LARGE SCALE GENOMIC DNA]</scope>
    <source>
        <strain evidence="1">GMP-LS</strain>
    </source>
</reference>